<proteinExistence type="predicted"/>
<reference evidence="1 2" key="1">
    <citation type="submission" date="2019-01" db="EMBL/GenBank/DDBJ databases">
        <authorList>
            <person name="Brito A."/>
        </authorList>
    </citation>
    <scope>NUCLEOTIDE SEQUENCE [LARGE SCALE GENOMIC DNA]</scope>
    <source>
        <strain evidence="1">1</strain>
    </source>
</reference>
<keyword evidence="2" id="KW-1185">Reference proteome</keyword>
<dbReference type="EMBL" id="CAACVJ010000193">
    <property type="protein sequence ID" value="VEP14578.1"/>
    <property type="molecule type" value="Genomic_DNA"/>
</dbReference>
<evidence type="ECO:0008006" key="3">
    <source>
        <dbReference type="Google" id="ProtNLM"/>
    </source>
</evidence>
<sequence>MFKAMNTAITLHRLKPVVHEVIPFSEARRAYELLESGKHFGKIVITR</sequence>
<protein>
    <recommendedName>
        <fullName evidence="3">Alcohol dehydrogenase</fullName>
    </recommendedName>
</protein>
<evidence type="ECO:0000313" key="1">
    <source>
        <dbReference type="EMBL" id="VEP14578.1"/>
    </source>
</evidence>
<evidence type="ECO:0000313" key="2">
    <source>
        <dbReference type="Proteomes" id="UP000320055"/>
    </source>
</evidence>
<dbReference type="Gene3D" id="3.90.180.10">
    <property type="entry name" value="Medium-chain alcohol dehydrogenases, catalytic domain"/>
    <property type="match status" value="1"/>
</dbReference>
<dbReference type="AlphaFoldDB" id="A0A563VT56"/>
<gene>
    <name evidence="1" type="ORF">H1P_2720006</name>
</gene>
<organism evidence="1 2">
    <name type="scientific">Hyella patelloides LEGE 07179</name>
    <dbReference type="NCBI Taxonomy" id="945734"/>
    <lineage>
        <taxon>Bacteria</taxon>
        <taxon>Bacillati</taxon>
        <taxon>Cyanobacteriota</taxon>
        <taxon>Cyanophyceae</taxon>
        <taxon>Pleurocapsales</taxon>
        <taxon>Hyellaceae</taxon>
        <taxon>Hyella</taxon>
    </lineage>
</organism>
<dbReference type="Proteomes" id="UP000320055">
    <property type="component" value="Unassembled WGS sequence"/>
</dbReference>
<dbReference type="Gene3D" id="3.40.50.720">
    <property type="entry name" value="NAD(P)-binding Rossmann-like Domain"/>
    <property type="match status" value="1"/>
</dbReference>
<accession>A0A563VT56</accession>
<name>A0A563VT56_9CYAN</name>
<dbReference type="Pfam" id="PF13602">
    <property type="entry name" value="ADH_zinc_N_2"/>
    <property type="match status" value="1"/>
</dbReference>